<dbReference type="InterPro" id="IPR045864">
    <property type="entry name" value="aa-tRNA-synth_II/BPL/LPL"/>
</dbReference>
<dbReference type="GO" id="GO:0005524">
    <property type="term" value="F:ATP binding"/>
    <property type="evidence" value="ECO:0007669"/>
    <property type="project" value="UniProtKB-KW"/>
</dbReference>
<dbReference type="InterPro" id="IPR002312">
    <property type="entry name" value="Asp/Asn-tRNA-synth_IIb"/>
</dbReference>
<sequence>MKDEKSLKSVHLSSLLEKGLEHSEKYATSVSDLRKKIGEEVFLRGWVYRHRRTGNMAFVVLRDGTGIVQCSVNKDNVKPDEWESANDLYIDSVVNLIGEVREDDRAPDGIEVQVREFGVAFKGEPFPITKDQSTEFLLDMRHLWIRSPKMIDILKLKASVINDIRGFLDEKGFLEVQPPLITGSAAEGGATLFEVNYFDRKAYLSQSGQLYLEAVINGYPLVYGFAPSFRAEPSRTPRHLAEFWQLEAEMAFYNQDMNMKLQEQILEHVAHSEAKNHPDILKRFGRDPQDLLDIQTPFERMKYEKALDILKEKGLDVKWSDGLGMDEEKALMQDRKQPVFLTNQPKEIRAFYMRINPDDPRTVLDADLLAPEGIGEIFGGSERVSDYDELMGRIKEQNLKEEDYQWYIDLRKYGSIPHSGFGIGSERVVRWILKLDSIRDAIPFPRTMNRISP</sequence>
<dbReference type="PRINTS" id="PR01042">
    <property type="entry name" value="TRNASYNTHASP"/>
</dbReference>
<dbReference type="NCBIfam" id="TIGR00457">
    <property type="entry name" value="asnS"/>
    <property type="match status" value="1"/>
</dbReference>
<dbReference type="Gene3D" id="2.40.50.140">
    <property type="entry name" value="Nucleic acid-binding proteins"/>
    <property type="match status" value="1"/>
</dbReference>
<accession>A0A218NMF4</accession>
<evidence type="ECO:0000313" key="10">
    <source>
        <dbReference type="EMBL" id="ASI13646.1"/>
    </source>
</evidence>
<evidence type="ECO:0000313" key="11">
    <source>
        <dbReference type="Proteomes" id="UP000197679"/>
    </source>
</evidence>
<evidence type="ECO:0000256" key="7">
    <source>
        <dbReference type="ARBA" id="ARBA00023146"/>
    </source>
</evidence>
<dbReference type="SUPFAM" id="SSF50249">
    <property type="entry name" value="Nucleic acid-binding proteins"/>
    <property type="match status" value="1"/>
</dbReference>
<dbReference type="InterPro" id="IPR012340">
    <property type="entry name" value="NA-bd_OB-fold"/>
</dbReference>
<dbReference type="Pfam" id="PF01336">
    <property type="entry name" value="tRNA_anti-codon"/>
    <property type="match status" value="1"/>
</dbReference>
<dbReference type="PROSITE" id="PS50862">
    <property type="entry name" value="AA_TRNA_LIGASE_II"/>
    <property type="match status" value="1"/>
</dbReference>
<keyword evidence="5" id="KW-0067">ATP-binding</keyword>
<dbReference type="Gene3D" id="3.30.930.10">
    <property type="entry name" value="Bira Bifunctional Protein, Domain 2"/>
    <property type="match status" value="1"/>
</dbReference>
<protein>
    <recommendedName>
        <fullName evidence="2 8">Asparagine--tRNA ligase</fullName>
        <ecNumber evidence="2 8">6.1.1.22</ecNumber>
    </recommendedName>
</protein>
<dbReference type="RefSeq" id="WP_088819810.1">
    <property type="nucleotide sequence ID" value="NZ_CP019964.1"/>
</dbReference>
<evidence type="ECO:0000256" key="2">
    <source>
        <dbReference type="ARBA" id="ARBA00012816"/>
    </source>
</evidence>
<evidence type="ECO:0000256" key="5">
    <source>
        <dbReference type="ARBA" id="ARBA00022840"/>
    </source>
</evidence>
<organism evidence="10 11">
    <name type="scientific">Candidatus Mancarchaeum acidiphilum</name>
    <dbReference type="NCBI Taxonomy" id="1920749"/>
    <lineage>
        <taxon>Archaea</taxon>
        <taxon>Candidatus Micrarchaeota</taxon>
        <taxon>Candidatus Mancarchaeum</taxon>
    </lineage>
</organism>
<keyword evidence="6" id="KW-0648">Protein biosynthesis</keyword>
<dbReference type="PANTHER" id="PTHR22594">
    <property type="entry name" value="ASPARTYL/LYSYL-TRNA SYNTHETASE"/>
    <property type="match status" value="1"/>
</dbReference>
<evidence type="ECO:0000256" key="8">
    <source>
        <dbReference type="NCBIfam" id="TIGR00457"/>
    </source>
</evidence>
<dbReference type="InterPro" id="IPR004522">
    <property type="entry name" value="Asn-tRNA-ligase"/>
</dbReference>
<comment type="similarity">
    <text evidence="1">Belongs to the class-II aminoacyl-tRNA synthetase family.</text>
</comment>
<feature type="domain" description="Aminoacyl-transfer RNA synthetases class-II family profile" evidence="9">
    <location>
        <begin position="154"/>
        <end position="443"/>
    </location>
</feature>
<dbReference type="GO" id="GO:0003676">
    <property type="term" value="F:nucleic acid binding"/>
    <property type="evidence" value="ECO:0007669"/>
    <property type="project" value="InterPro"/>
</dbReference>
<dbReference type="InterPro" id="IPR006195">
    <property type="entry name" value="aa-tRNA-synth_II"/>
</dbReference>
<name>A0A218NMF4_9ARCH</name>
<dbReference type="EMBL" id="CP019964">
    <property type="protein sequence ID" value="ASI13646.1"/>
    <property type="molecule type" value="Genomic_DNA"/>
</dbReference>
<evidence type="ECO:0000256" key="6">
    <source>
        <dbReference type="ARBA" id="ARBA00022917"/>
    </source>
</evidence>
<reference evidence="10 11" key="1">
    <citation type="journal article" date="2017" name="Nat. Commun.">
        <title>'ARMAN' archaea depend on association with euryarchaeal host in culture and in situ.</title>
        <authorList>
            <person name="Golyshina O."/>
            <person name="Toshchakov S."/>
            <person name="Makarova K."/>
            <person name="Gavrilov S."/>
            <person name="Korzhenkov A."/>
            <person name="La Cono V."/>
            <person name="Arcadi E."/>
            <person name="Nechitaylo T."/>
            <person name="Ferrer M."/>
            <person name="Kublanov I."/>
            <person name="Wolf Y."/>
            <person name="Yakimov M."/>
            <person name="Golyshin P."/>
            <person name="Slesarev A."/>
            <person name="Kozyavkin S."/>
        </authorList>
    </citation>
    <scope>NUCLEOTIDE SEQUENCE [LARGE SCALE GENOMIC DNA]</scope>
    <source>
        <strain evidence="10 11">Mia14</strain>
    </source>
</reference>
<dbReference type="PANTHER" id="PTHR22594:SF34">
    <property type="entry name" value="ASPARAGINE--TRNA LIGASE, MITOCHONDRIAL-RELATED"/>
    <property type="match status" value="1"/>
</dbReference>
<dbReference type="AlphaFoldDB" id="A0A218NMF4"/>
<keyword evidence="7 10" id="KW-0030">Aminoacyl-tRNA synthetase</keyword>
<dbReference type="CDD" id="cd00776">
    <property type="entry name" value="AsxRS_core"/>
    <property type="match status" value="1"/>
</dbReference>
<evidence type="ECO:0000256" key="1">
    <source>
        <dbReference type="ARBA" id="ARBA00008226"/>
    </source>
</evidence>
<dbReference type="GO" id="GO:0006421">
    <property type="term" value="P:asparaginyl-tRNA aminoacylation"/>
    <property type="evidence" value="ECO:0007669"/>
    <property type="project" value="UniProtKB-UniRule"/>
</dbReference>
<proteinExistence type="inferred from homology"/>
<dbReference type="GO" id="GO:0004816">
    <property type="term" value="F:asparagine-tRNA ligase activity"/>
    <property type="evidence" value="ECO:0007669"/>
    <property type="project" value="UniProtKB-UniRule"/>
</dbReference>
<dbReference type="NCBIfam" id="NF003037">
    <property type="entry name" value="PRK03932.1"/>
    <property type="match status" value="1"/>
</dbReference>
<gene>
    <name evidence="10" type="ORF">Mia14_0319</name>
</gene>
<dbReference type="OrthoDB" id="5908at2157"/>
<dbReference type="InterPro" id="IPR004364">
    <property type="entry name" value="Aa-tRNA-synt_II"/>
</dbReference>
<dbReference type="GeneID" id="33313877"/>
<evidence type="ECO:0000256" key="4">
    <source>
        <dbReference type="ARBA" id="ARBA00022741"/>
    </source>
</evidence>
<dbReference type="SUPFAM" id="SSF55681">
    <property type="entry name" value="Class II aaRS and biotin synthetases"/>
    <property type="match status" value="1"/>
</dbReference>
<keyword evidence="11" id="KW-1185">Reference proteome</keyword>
<evidence type="ECO:0000259" key="9">
    <source>
        <dbReference type="PROSITE" id="PS50862"/>
    </source>
</evidence>
<dbReference type="NCBIfam" id="NF003483">
    <property type="entry name" value="PRK05159.1"/>
    <property type="match status" value="1"/>
</dbReference>
<dbReference type="EC" id="6.1.1.22" evidence="2 8"/>
<dbReference type="Proteomes" id="UP000197679">
    <property type="component" value="Chromosome"/>
</dbReference>
<dbReference type="InterPro" id="IPR004365">
    <property type="entry name" value="NA-bd_OB_tRNA"/>
</dbReference>
<keyword evidence="4" id="KW-0547">Nucleotide-binding</keyword>
<keyword evidence="3" id="KW-0436">Ligase</keyword>
<dbReference type="Pfam" id="PF00152">
    <property type="entry name" value="tRNA-synt_2"/>
    <property type="match status" value="1"/>
</dbReference>
<evidence type="ECO:0000256" key="3">
    <source>
        <dbReference type="ARBA" id="ARBA00022598"/>
    </source>
</evidence>
<dbReference type="KEGG" id="marh:Mia14_0319"/>